<dbReference type="EMBL" id="WJXW01000015">
    <property type="protein sequence ID" value="KAF9729810.1"/>
    <property type="molecule type" value="Genomic_DNA"/>
</dbReference>
<evidence type="ECO:0000313" key="3">
    <source>
        <dbReference type="Proteomes" id="UP000756921"/>
    </source>
</evidence>
<dbReference type="OrthoDB" id="3251507at2759"/>
<comment type="caution">
    <text evidence="2">The sequence shown here is derived from an EMBL/GenBank/DDBJ whole genome shotgun (WGS) entry which is preliminary data.</text>
</comment>
<dbReference type="Proteomes" id="UP000756921">
    <property type="component" value="Unassembled WGS sequence"/>
</dbReference>
<dbReference type="Pfam" id="PF14441">
    <property type="entry name" value="OTT_1508_deam"/>
    <property type="match status" value="1"/>
</dbReference>
<dbReference type="InterPro" id="IPR027796">
    <property type="entry name" value="OTT_1508_deam-like"/>
</dbReference>
<dbReference type="PANTHER" id="PTHR42037:SF1">
    <property type="match status" value="1"/>
</dbReference>
<name>A0A9P6G7E0_9PLEO</name>
<dbReference type="PANTHER" id="PTHR42037">
    <property type="match status" value="1"/>
</dbReference>
<accession>A0A9P6G7E0</accession>
<evidence type="ECO:0000256" key="1">
    <source>
        <dbReference type="SAM" id="MobiDB-lite"/>
    </source>
</evidence>
<gene>
    <name evidence="2" type="ORF">PMIN01_11743</name>
</gene>
<evidence type="ECO:0000313" key="2">
    <source>
        <dbReference type="EMBL" id="KAF9729810.1"/>
    </source>
</evidence>
<feature type="region of interest" description="Disordered" evidence="1">
    <location>
        <begin position="164"/>
        <end position="186"/>
    </location>
</feature>
<protein>
    <submittedName>
        <fullName evidence="2">Uncharacterized protein</fullName>
    </submittedName>
</protein>
<sequence>MLPCQSPDVERYQLNIAEMDANYQLSRRFLDNYRDPSLKPRVHAEIQALEHFHVGSLQFSDGDAFIACSKPACFCCLLSFRAHPGHFVEPTSHQNIYLNWRPPNLDTRMAVIGENHQRDILNIMTQEIRKEAFKQINEKLPPHARHPDSLTGITESARVNEMQAIDGPNSGSKSPTIGDGNADKECEDQQNLAHDPFSSLFDCFLDDSDLERGVLFPMRHDVE</sequence>
<proteinExistence type="predicted"/>
<keyword evidence="3" id="KW-1185">Reference proteome</keyword>
<dbReference type="AlphaFoldDB" id="A0A9P6G7E0"/>
<reference evidence="2" key="1">
    <citation type="journal article" date="2020" name="Mol. Plant Microbe Interact.">
        <title>Genome Sequence of the Biocontrol Agent Coniothyrium minitans strain Conio (IMI 134523).</title>
        <authorList>
            <person name="Patel D."/>
            <person name="Shittu T.A."/>
            <person name="Baroncelli R."/>
            <person name="Muthumeenakshi S."/>
            <person name="Osborne T.H."/>
            <person name="Janganan T.K."/>
            <person name="Sreenivasaprasad S."/>
        </authorList>
    </citation>
    <scope>NUCLEOTIDE SEQUENCE</scope>
    <source>
        <strain evidence="2">Conio</strain>
    </source>
</reference>
<organism evidence="2 3">
    <name type="scientific">Paraphaeosphaeria minitans</name>
    <dbReference type="NCBI Taxonomy" id="565426"/>
    <lineage>
        <taxon>Eukaryota</taxon>
        <taxon>Fungi</taxon>
        <taxon>Dikarya</taxon>
        <taxon>Ascomycota</taxon>
        <taxon>Pezizomycotina</taxon>
        <taxon>Dothideomycetes</taxon>
        <taxon>Pleosporomycetidae</taxon>
        <taxon>Pleosporales</taxon>
        <taxon>Massarineae</taxon>
        <taxon>Didymosphaeriaceae</taxon>
        <taxon>Paraphaeosphaeria</taxon>
    </lineage>
</organism>